<protein>
    <submittedName>
        <fullName evidence="1">Uncharacterized protein</fullName>
    </submittedName>
</protein>
<proteinExistence type="predicted"/>
<reference evidence="1" key="1">
    <citation type="submission" date="2022-08" db="EMBL/GenBank/DDBJ databases">
        <title>Genome Sequence of Lecanicillium fungicola.</title>
        <authorList>
            <person name="Buettner E."/>
        </authorList>
    </citation>
    <scope>NUCLEOTIDE SEQUENCE</scope>
    <source>
        <strain evidence="1">Babe33</strain>
    </source>
</reference>
<dbReference type="Proteomes" id="UP001143910">
    <property type="component" value="Unassembled WGS sequence"/>
</dbReference>
<evidence type="ECO:0000313" key="2">
    <source>
        <dbReference type="Proteomes" id="UP001143910"/>
    </source>
</evidence>
<keyword evidence="2" id="KW-1185">Reference proteome</keyword>
<organism evidence="1 2">
    <name type="scientific">Zarea fungicola</name>
    <dbReference type="NCBI Taxonomy" id="93591"/>
    <lineage>
        <taxon>Eukaryota</taxon>
        <taxon>Fungi</taxon>
        <taxon>Dikarya</taxon>
        <taxon>Ascomycota</taxon>
        <taxon>Pezizomycotina</taxon>
        <taxon>Sordariomycetes</taxon>
        <taxon>Hypocreomycetidae</taxon>
        <taxon>Hypocreales</taxon>
        <taxon>Cordycipitaceae</taxon>
        <taxon>Zarea</taxon>
    </lineage>
</organism>
<evidence type="ECO:0000313" key="1">
    <source>
        <dbReference type="EMBL" id="KAJ2982816.1"/>
    </source>
</evidence>
<dbReference type="EMBL" id="JANJQO010000056">
    <property type="protein sequence ID" value="KAJ2982816.1"/>
    <property type="molecule type" value="Genomic_DNA"/>
</dbReference>
<gene>
    <name evidence="1" type="ORF">NQ176_g1130</name>
</gene>
<comment type="caution">
    <text evidence="1">The sequence shown here is derived from an EMBL/GenBank/DDBJ whole genome shotgun (WGS) entry which is preliminary data.</text>
</comment>
<accession>A0ACC1NVC8</accession>
<sequence length="840" mass="92067">MWAVSPIYFSGHGDRPAVPLLRDRPAKNGDKTSASRRDKTSDNSGNSSLVELHQRLVEGPPSSQSIRRPTTEMRLTTSLRRGQSHKLASSTSSSVTSFSGDLDQALDNIDLVRCSSFNSMESSSAAKDATEGFQPFGKSLFHRRGKSKQESTSSGSSLYSAEGPTDTFTGLKDAVLPKLFTRRKPSRDESATVQKLQRVQISGPYNFQHVMHTNRDAAEDTLGLDDEQDELGNPRGRPRAATGASDHTYTNVLTETVAEHDEIPDLPQRRPGLINRHTGNFQTMRRLMKSGKLSDLSVSASASIPTNRQPPQRPPRSPVEPPSPPPPRVSSRQILHPVTIDTTTYPMERPMTSATFQRPQPFSPSSPIDQPPTPTRLSFTPPVDSSIFSREGLLSRPRTATPEPAWPLASPTIINFESPLPDLVEDDGNPQWSRCSYTSRGSTNASLRGSKSVPTLRKPAQNQPTESGEQTEAAMDSLRMPTKENPEQPLESAIELGRASWEDDIDYCYEHEAEANCDYQWERPSMDMDNDDGIYQVRRSFSTFDAALSQSNIKRSPGMLSGSSFEVPVLSPASQTSPVLGSEAVTPVTGQRHNALMQSPFDQKPLMSKTLKRGSRLILISNQRELQGGQFSPSLLVPQDYQPNSLATTPELPEATDVGPSVKYGHSDDSYIAQIALEPSGQRSSTATTESDFTSSTDSIAGRHMSTNSSWTALTRHTASTSSLNKLSMMWIDEAEPVPTLAAPAQIKEVCNEPEMSFPASEDIVPELLMAIPQPRSRRAMHKSHASESFLRSSVAAMDSQQSPNLRRSRARTSSLGQPPPVGQYALFPRSNIKSQGDKI</sequence>
<name>A0ACC1NVC8_9HYPO</name>